<dbReference type="AlphaFoldDB" id="A0A397SP12"/>
<comment type="caution">
    <text evidence="1">The sequence shown here is derived from an EMBL/GenBank/DDBJ whole genome shotgun (WGS) entry which is preliminary data.</text>
</comment>
<evidence type="ECO:0000313" key="1">
    <source>
        <dbReference type="EMBL" id="RIA84581.1"/>
    </source>
</evidence>
<dbReference type="OrthoDB" id="2338937at2759"/>
<dbReference type="STRING" id="658196.A0A397SP12"/>
<reference evidence="1 2" key="1">
    <citation type="submission" date="2018-06" db="EMBL/GenBank/DDBJ databases">
        <title>Comparative genomics reveals the genomic features of Rhizophagus irregularis, R. cerebriforme, R. diaphanum and Gigaspora rosea, and their symbiotic lifestyle signature.</title>
        <authorList>
            <person name="Morin E."/>
            <person name="San Clemente H."/>
            <person name="Chen E.C.H."/>
            <person name="De La Providencia I."/>
            <person name="Hainaut M."/>
            <person name="Kuo A."/>
            <person name="Kohler A."/>
            <person name="Murat C."/>
            <person name="Tang N."/>
            <person name="Roy S."/>
            <person name="Loubradou J."/>
            <person name="Henrissat B."/>
            <person name="Grigoriev I.V."/>
            <person name="Corradi N."/>
            <person name="Roux C."/>
            <person name="Martin F.M."/>
        </authorList>
    </citation>
    <scope>NUCLEOTIDE SEQUENCE [LARGE SCALE GENOMIC DNA]</scope>
    <source>
        <strain evidence="1 2">DAOM 227022</strain>
    </source>
</reference>
<organism evidence="1 2">
    <name type="scientific">Glomus cerebriforme</name>
    <dbReference type="NCBI Taxonomy" id="658196"/>
    <lineage>
        <taxon>Eukaryota</taxon>
        <taxon>Fungi</taxon>
        <taxon>Fungi incertae sedis</taxon>
        <taxon>Mucoromycota</taxon>
        <taxon>Glomeromycotina</taxon>
        <taxon>Glomeromycetes</taxon>
        <taxon>Glomerales</taxon>
        <taxon>Glomeraceae</taxon>
        <taxon>Glomus</taxon>
    </lineage>
</organism>
<accession>A0A397SP12</accession>
<dbReference type="SUPFAM" id="SSF81383">
    <property type="entry name" value="F-box domain"/>
    <property type="match status" value="1"/>
</dbReference>
<evidence type="ECO:0008006" key="3">
    <source>
        <dbReference type="Google" id="ProtNLM"/>
    </source>
</evidence>
<evidence type="ECO:0000313" key="2">
    <source>
        <dbReference type="Proteomes" id="UP000265703"/>
    </source>
</evidence>
<keyword evidence="2" id="KW-1185">Reference proteome</keyword>
<sequence>MKCSKIFSGDLPELTYKILKYFHNDYKTLYSCILVNRLWCRLAIPLLWEDPFSKKFPKNCNFVEIFLHFLNDDDKTKLNEHEINYNLISSKNVLFNYPTFIKSLSTKTIVFSIDKWISTVITSTTEIEPDDDSEEIHQVFLQFNCKSISSFYFHCPAYYDNDNVLTDKYLSQLINSQQNLQKILFGYYNNLPLYHSLLSLKSSNCSNTLTTIIFYCVDFKNVNILNEVFEQLNVLESIHLLCCNSLNDKFVQQIVNITKPFKLKTLILINEISNNEPLELLLQKSGDYLENFGSFVRSCASKLLELILKYCKNVKFLDLNIALSDNKNVNIFPMLNVIENIQQNLNYLSINTFNHQWNDIEIGSTILLNLGQILPFKLEYLNLKLFVNSGDFKVFLKNSENTFIKKLLICNMKYQTDDILFLIKEYIMKKKRVEYLAVENNFSYNPIIGCKDLSSLKDEVKEFKLYDIQVFRYDNLCIDVRNFIKEID</sequence>
<proteinExistence type="predicted"/>
<gene>
    <name evidence="1" type="ORF">C1645_832077</name>
</gene>
<protein>
    <recommendedName>
        <fullName evidence="3">F-box domain-containing protein</fullName>
    </recommendedName>
</protein>
<dbReference type="Proteomes" id="UP000265703">
    <property type="component" value="Unassembled WGS sequence"/>
</dbReference>
<dbReference type="InterPro" id="IPR036047">
    <property type="entry name" value="F-box-like_dom_sf"/>
</dbReference>
<dbReference type="EMBL" id="QKYT01000483">
    <property type="protein sequence ID" value="RIA84581.1"/>
    <property type="molecule type" value="Genomic_DNA"/>
</dbReference>
<name>A0A397SP12_9GLOM</name>